<organism evidence="2 3">
    <name type="scientific">Arachis hypogaea</name>
    <name type="common">Peanut</name>
    <dbReference type="NCBI Taxonomy" id="3818"/>
    <lineage>
        <taxon>Eukaryota</taxon>
        <taxon>Viridiplantae</taxon>
        <taxon>Streptophyta</taxon>
        <taxon>Embryophyta</taxon>
        <taxon>Tracheophyta</taxon>
        <taxon>Spermatophyta</taxon>
        <taxon>Magnoliopsida</taxon>
        <taxon>eudicotyledons</taxon>
        <taxon>Gunneridae</taxon>
        <taxon>Pentapetalae</taxon>
        <taxon>rosids</taxon>
        <taxon>fabids</taxon>
        <taxon>Fabales</taxon>
        <taxon>Fabaceae</taxon>
        <taxon>Papilionoideae</taxon>
        <taxon>50 kb inversion clade</taxon>
        <taxon>dalbergioids sensu lato</taxon>
        <taxon>Dalbergieae</taxon>
        <taxon>Pterocarpus clade</taxon>
        <taxon>Arachis</taxon>
    </lineage>
</organism>
<reference evidence="2 3" key="1">
    <citation type="submission" date="2019-01" db="EMBL/GenBank/DDBJ databases">
        <title>Sequencing of cultivated peanut Arachis hypogaea provides insights into genome evolution and oil improvement.</title>
        <authorList>
            <person name="Chen X."/>
        </authorList>
    </citation>
    <scope>NUCLEOTIDE SEQUENCE [LARGE SCALE GENOMIC DNA]</scope>
    <source>
        <strain evidence="3">cv. Fuhuasheng</strain>
        <tissue evidence="2">Leaves</tissue>
    </source>
</reference>
<evidence type="ECO:0000313" key="2">
    <source>
        <dbReference type="EMBL" id="RYR48176.1"/>
    </source>
</evidence>
<feature type="domain" description="Aminotransferase-like plant mobile" evidence="1">
    <location>
        <begin position="6"/>
        <end position="98"/>
    </location>
</feature>
<name>A0A445CB68_ARAHY</name>
<dbReference type="Pfam" id="PF10536">
    <property type="entry name" value="PMD"/>
    <property type="match status" value="1"/>
</dbReference>
<proteinExistence type="predicted"/>
<evidence type="ECO:0000313" key="3">
    <source>
        <dbReference type="Proteomes" id="UP000289738"/>
    </source>
</evidence>
<dbReference type="InterPro" id="IPR019557">
    <property type="entry name" value="AminoTfrase-like_pln_mobile"/>
</dbReference>
<keyword evidence="3" id="KW-1185">Reference proteome</keyword>
<sequence>MCNHSRHIRWIEYRPDNSKGENMLRHYRRTLNGIGILYVNWTPYADLHLQGVVPLGIAEVEASSTVVCPLLCFAIIEWHQVDRVVHQFGGLQHIPTRPLNIDEMHRDDEEIQASRVIPVFFGWLA</sequence>
<protein>
    <recommendedName>
        <fullName evidence="1">Aminotransferase-like plant mobile domain-containing protein</fullName>
    </recommendedName>
</protein>
<gene>
    <name evidence="2" type="ORF">Ahy_A07g034172</name>
</gene>
<dbReference type="EMBL" id="SDMP01000007">
    <property type="protein sequence ID" value="RYR48176.1"/>
    <property type="molecule type" value="Genomic_DNA"/>
</dbReference>
<dbReference type="Proteomes" id="UP000289738">
    <property type="component" value="Chromosome A07"/>
</dbReference>
<dbReference type="AlphaFoldDB" id="A0A445CB68"/>
<evidence type="ECO:0000259" key="1">
    <source>
        <dbReference type="Pfam" id="PF10536"/>
    </source>
</evidence>
<accession>A0A445CB68</accession>
<comment type="caution">
    <text evidence="2">The sequence shown here is derived from an EMBL/GenBank/DDBJ whole genome shotgun (WGS) entry which is preliminary data.</text>
</comment>